<evidence type="ECO:0000313" key="2">
    <source>
        <dbReference type="Proteomes" id="UP000003919"/>
    </source>
</evidence>
<dbReference type="AlphaFoldDB" id="A3HYA5"/>
<gene>
    <name evidence="1" type="ORF">ALPR1_04945</name>
</gene>
<reference evidence="1 2" key="1">
    <citation type="journal article" date="2011" name="J. Bacteriol.">
        <title>Complete genome sequence of Algoriphagus sp. PR1, bacterial prey of a colony-forming choanoflagellate.</title>
        <authorList>
            <person name="Alegado R.A."/>
            <person name="Ferriera S."/>
            <person name="Nusbaum C."/>
            <person name="Young S.K."/>
            <person name="Zeng Q."/>
            <person name="Imamovic A."/>
            <person name="Fairclough S.R."/>
            <person name="King N."/>
        </authorList>
    </citation>
    <scope>NUCLEOTIDE SEQUENCE [LARGE SCALE GENOMIC DNA]</scope>
    <source>
        <strain evidence="1 2">PR1</strain>
    </source>
</reference>
<name>A3HYA5_9BACT</name>
<dbReference type="Proteomes" id="UP000003919">
    <property type="component" value="Unassembled WGS sequence"/>
</dbReference>
<protein>
    <submittedName>
        <fullName evidence="1">Uncharacterized protein</fullName>
    </submittedName>
</protein>
<comment type="caution">
    <text evidence="1">The sequence shown here is derived from an EMBL/GenBank/DDBJ whole genome shotgun (WGS) entry which is preliminary data.</text>
</comment>
<dbReference type="EMBL" id="AAXU02000001">
    <property type="protein sequence ID" value="EAZ80241.1"/>
    <property type="molecule type" value="Genomic_DNA"/>
</dbReference>
<organism evidence="1 2">
    <name type="scientific">Algoriphagus machipongonensis</name>
    <dbReference type="NCBI Taxonomy" id="388413"/>
    <lineage>
        <taxon>Bacteria</taxon>
        <taxon>Pseudomonadati</taxon>
        <taxon>Bacteroidota</taxon>
        <taxon>Cytophagia</taxon>
        <taxon>Cytophagales</taxon>
        <taxon>Cyclobacteriaceae</taxon>
        <taxon>Algoriphagus</taxon>
    </lineage>
</organism>
<keyword evidence="2" id="KW-1185">Reference proteome</keyword>
<accession>A3HYA5</accession>
<dbReference type="STRING" id="388413.ALPR1_04945"/>
<proteinExistence type="predicted"/>
<evidence type="ECO:0000313" key="1">
    <source>
        <dbReference type="EMBL" id="EAZ80241.1"/>
    </source>
</evidence>
<dbReference type="HOGENOM" id="CLU_2696305_0_0_10"/>
<sequence length="73" mass="8119">MEKVLNLTKKKPAVIAGLNNVAAPDNYRGLLSRVYPFAFGTESIRFDPKVSSWNPSQFYSYEATAETTIVTTC</sequence>